<dbReference type="SUPFAM" id="SSF50939">
    <property type="entry name" value="Sialidases"/>
    <property type="match status" value="1"/>
</dbReference>
<dbReference type="Pfam" id="PF14870">
    <property type="entry name" value="PSII_BNR"/>
    <property type="match status" value="1"/>
</dbReference>
<dbReference type="Gene3D" id="2.130.10.10">
    <property type="entry name" value="YVTN repeat-like/Quinoprotein amine dehydrogenase"/>
    <property type="match status" value="2"/>
</dbReference>
<keyword evidence="1" id="KW-0602">Photosynthesis</keyword>
<dbReference type="PANTHER" id="PTHR47199">
    <property type="entry name" value="PHOTOSYSTEM II STABILITY/ASSEMBLY FACTOR HCF136, CHLOROPLASTIC"/>
    <property type="match status" value="1"/>
</dbReference>
<keyword evidence="2" id="KW-0604">Photosystem II</keyword>
<name>A0ABW6C176_9BACT</name>
<dbReference type="EMBL" id="JBHUOX010000023">
    <property type="protein sequence ID" value="MFD3003028.1"/>
    <property type="molecule type" value="Genomic_DNA"/>
</dbReference>
<protein>
    <submittedName>
        <fullName evidence="4">WD40/YVTN/BNR-like repeat-containing protein</fullName>
    </submittedName>
</protein>
<gene>
    <name evidence="4" type="ORF">ACFS7Z_21870</name>
</gene>
<comment type="caution">
    <text evidence="4">The sequence shown here is derived from an EMBL/GenBank/DDBJ whole genome shotgun (WGS) entry which is preliminary data.</text>
</comment>
<sequence length="383" mass="43615">MKKIILILTLMIFIQSCEKDNADIKVHLNENWKQLNIGTDANLTKAFFIDDQTGFVASVPSIDSLKESIKQNLNYMDLLGSPTIIIDTNQYYSYQAKIVLSRNHKPSFFKTTNAGNTWTSISTPFASQITDIFFLDENYGFVTTEYEGIFRTTDGGKVWTKVLASFIFPGNGRVVLNPDYKIRFFNKMEGFVQIKDNSNHYMLIQTQDGGLSWNFISNNADNSKPNFFSHRVRILADNKTGFLISRQGKIYKTTDRGANWNLIRQMNEFSIDASFLNEDMGYYLTTQDILKTGDGGKNWEQIQPQMPNTPDIGPDSQIFGFSTGEIITTNFYYGRIYLSKNGGVNFDLILDKGEKQLNDVCFPTPNTGFALGNRGQIYRYSKK</sequence>
<keyword evidence="5" id="KW-1185">Reference proteome</keyword>
<evidence type="ECO:0000313" key="4">
    <source>
        <dbReference type="EMBL" id="MFD3003028.1"/>
    </source>
</evidence>
<dbReference type="InterPro" id="IPR036278">
    <property type="entry name" value="Sialidase_sf"/>
</dbReference>
<evidence type="ECO:0000256" key="2">
    <source>
        <dbReference type="ARBA" id="ARBA00023276"/>
    </source>
</evidence>
<dbReference type="Proteomes" id="UP001597641">
    <property type="component" value="Unassembled WGS sequence"/>
</dbReference>
<organism evidence="4 5">
    <name type="scientific">Pontibacter toksunensis</name>
    <dbReference type="NCBI Taxonomy" id="1332631"/>
    <lineage>
        <taxon>Bacteria</taxon>
        <taxon>Pseudomonadati</taxon>
        <taxon>Bacteroidota</taxon>
        <taxon>Cytophagia</taxon>
        <taxon>Cytophagales</taxon>
        <taxon>Hymenobacteraceae</taxon>
        <taxon>Pontibacter</taxon>
    </lineage>
</organism>
<dbReference type="RefSeq" id="WP_377489593.1">
    <property type="nucleotide sequence ID" value="NZ_JBHUOX010000023.1"/>
</dbReference>
<proteinExistence type="predicted"/>
<feature type="domain" description="Photosynthesis system II assembly factor Ycf48/Hcf136-like" evidence="3">
    <location>
        <begin position="114"/>
        <end position="261"/>
    </location>
</feature>
<dbReference type="InterPro" id="IPR028203">
    <property type="entry name" value="PSII_CF48-like_dom"/>
</dbReference>
<evidence type="ECO:0000259" key="3">
    <source>
        <dbReference type="Pfam" id="PF14870"/>
    </source>
</evidence>
<dbReference type="PANTHER" id="PTHR47199:SF2">
    <property type="entry name" value="PHOTOSYSTEM II STABILITY_ASSEMBLY FACTOR HCF136, CHLOROPLASTIC"/>
    <property type="match status" value="1"/>
</dbReference>
<evidence type="ECO:0000313" key="5">
    <source>
        <dbReference type="Proteomes" id="UP001597641"/>
    </source>
</evidence>
<dbReference type="PROSITE" id="PS51257">
    <property type="entry name" value="PROKAR_LIPOPROTEIN"/>
    <property type="match status" value="1"/>
</dbReference>
<dbReference type="InterPro" id="IPR015943">
    <property type="entry name" value="WD40/YVTN_repeat-like_dom_sf"/>
</dbReference>
<reference evidence="5" key="1">
    <citation type="journal article" date="2019" name="Int. J. Syst. Evol. Microbiol.">
        <title>The Global Catalogue of Microorganisms (GCM) 10K type strain sequencing project: providing services to taxonomists for standard genome sequencing and annotation.</title>
        <authorList>
            <consortium name="The Broad Institute Genomics Platform"/>
            <consortium name="The Broad Institute Genome Sequencing Center for Infectious Disease"/>
            <person name="Wu L."/>
            <person name="Ma J."/>
        </authorList>
    </citation>
    <scope>NUCLEOTIDE SEQUENCE [LARGE SCALE GENOMIC DNA]</scope>
    <source>
        <strain evidence="5">KCTC 23984</strain>
    </source>
</reference>
<evidence type="ECO:0000256" key="1">
    <source>
        <dbReference type="ARBA" id="ARBA00022531"/>
    </source>
</evidence>
<accession>A0ABW6C176</accession>